<proteinExistence type="predicted"/>
<name>A0ABQ9HI09_9NEOP</name>
<dbReference type="EMBL" id="JARBHB010000005">
    <property type="protein sequence ID" value="KAJ8883953.1"/>
    <property type="molecule type" value="Genomic_DNA"/>
</dbReference>
<dbReference type="Proteomes" id="UP001159363">
    <property type="component" value="Chromosome 4"/>
</dbReference>
<comment type="caution">
    <text evidence="1">The sequence shown here is derived from an EMBL/GenBank/DDBJ whole genome shotgun (WGS) entry which is preliminary data.</text>
</comment>
<sequence length="85" mass="9750">MAAFARQRHSPKPLSQSRLFTTTITNQIKSLYKRRYSVASTLMLIDQLQDYQQKSRIIPALLFDPVYELINVCQKSAANFADAVE</sequence>
<accession>A0ABQ9HI09</accession>
<evidence type="ECO:0000313" key="1">
    <source>
        <dbReference type="EMBL" id="KAJ8883953.1"/>
    </source>
</evidence>
<reference evidence="1 2" key="1">
    <citation type="submission" date="2023-02" db="EMBL/GenBank/DDBJ databases">
        <title>LHISI_Scaffold_Assembly.</title>
        <authorList>
            <person name="Stuart O.P."/>
            <person name="Cleave R."/>
            <person name="Magrath M.J.L."/>
            <person name="Mikheyev A.S."/>
        </authorList>
    </citation>
    <scope>NUCLEOTIDE SEQUENCE [LARGE SCALE GENOMIC DNA]</scope>
    <source>
        <strain evidence="1">Daus_M_001</strain>
        <tissue evidence="1">Leg muscle</tissue>
    </source>
</reference>
<organism evidence="1 2">
    <name type="scientific">Dryococelus australis</name>
    <dbReference type="NCBI Taxonomy" id="614101"/>
    <lineage>
        <taxon>Eukaryota</taxon>
        <taxon>Metazoa</taxon>
        <taxon>Ecdysozoa</taxon>
        <taxon>Arthropoda</taxon>
        <taxon>Hexapoda</taxon>
        <taxon>Insecta</taxon>
        <taxon>Pterygota</taxon>
        <taxon>Neoptera</taxon>
        <taxon>Polyneoptera</taxon>
        <taxon>Phasmatodea</taxon>
        <taxon>Verophasmatodea</taxon>
        <taxon>Anareolatae</taxon>
        <taxon>Phasmatidae</taxon>
        <taxon>Eurycanthinae</taxon>
        <taxon>Dryococelus</taxon>
    </lineage>
</organism>
<evidence type="ECO:0000313" key="2">
    <source>
        <dbReference type="Proteomes" id="UP001159363"/>
    </source>
</evidence>
<gene>
    <name evidence="1" type="ORF">PR048_015809</name>
</gene>
<keyword evidence="2" id="KW-1185">Reference proteome</keyword>
<protein>
    <submittedName>
        <fullName evidence="1">Uncharacterized protein</fullName>
    </submittedName>
</protein>